<dbReference type="Pfam" id="PF13231">
    <property type="entry name" value="PMT_2"/>
    <property type="match status" value="1"/>
</dbReference>
<proteinExistence type="predicted"/>
<evidence type="ECO:0000256" key="2">
    <source>
        <dbReference type="ARBA" id="ARBA00022475"/>
    </source>
</evidence>
<feature type="transmembrane region" description="Helical" evidence="8">
    <location>
        <begin position="114"/>
        <end position="130"/>
    </location>
</feature>
<name>A0A1F5KKF4_9BACT</name>
<evidence type="ECO:0000313" key="10">
    <source>
        <dbReference type="EMBL" id="OGE41354.1"/>
    </source>
</evidence>
<gene>
    <name evidence="10" type="ORF">A3D25_02405</name>
</gene>
<dbReference type="PANTHER" id="PTHR33908:SF11">
    <property type="entry name" value="MEMBRANE PROTEIN"/>
    <property type="match status" value="1"/>
</dbReference>
<evidence type="ECO:0000256" key="1">
    <source>
        <dbReference type="ARBA" id="ARBA00004651"/>
    </source>
</evidence>
<comment type="subcellular location">
    <subcellularLocation>
        <location evidence="1">Cell membrane</location>
        <topology evidence="1">Multi-pass membrane protein</topology>
    </subcellularLocation>
</comment>
<dbReference type="InterPro" id="IPR050297">
    <property type="entry name" value="LipidA_mod_glycosyltrf_83"/>
</dbReference>
<evidence type="ECO:0000256" key="7">
    <source>
        <dbReference type="ARBA" id="ARBA00023136"/>
    </source>
</evidence>
<dbReference type="AlphaFoldDB" id="A0A1F5KKF4"/>
<evidence type="ECO:0000256" key="3">
    <source>
        <dbReference type="ARBA" id="ARBA00022676"/>
    </source>
</evidence>
<sequence length="504" mass="57039">MKFFKKNKLYILAFLVLAICFFVIRIPSLTIQPIFADEAIYVRWAQIMRAEPTLRFVSLQDGKTPLFMWLLMPLFKVFSDPLFASRFLSVIAGFTTFLGVSAIGWRYLSKTTSLMAAFLITFTPMIVFFDRMALVDSMLVSFSVWSLFLGLLLIEKARLDVAMILGFVLGGGMLTKTSGLFSILTVPVTFLTLKRLGVKRQQWVKTAGLFLIAIIIALGIYNFLLRLGPGFENLSSRNGDYLHSPSRLLQYPFDPFKPHLNDLVDWFPKLLTWPILGLLALSLGVWVWVWRRNSIITAIFLWGLLPLLAQMFLLKTFTARYILFSIPPALMMAAWGFDEITRKLSGRIKRVISIGVPIVILFSALIFIQAILTDPEKAALPREERQGYLEDWTAGYGLREIADYLKSEAIKTPIVVGTEGTFGTLPDGLWIYLDKTPNIFMKPGGSTISAELRATAKEHPTFFVANRSRIQKDPAGTELLLEFPKAEWAGKRDAMLLFKVEVEQ</sequence>
<dbReference type="GO" id="GO:0009103">
    <property type="term" value="P:lipopolysaccharide biosynthetic process"/>
    <property type="evidence" value="ECO:0007669"/>
    <property type="project" value="UniProtKB-ARBA"/>
</dbReference>
<keyword evidence="3" id="KW-0328">Glycosyltransferase</keyword>
<evidence type="ECO:0000256" key="5">
    <source>
        <dbReference type="ARBA" id="ARBA00022692"/>
    </source>
</evidence>
<dbReference type="InterPro" id="IPR038731">
    <property type="entry name" value="RgtA/B/C-like"/>
</dbReference>
<evidence type="ECO:0000256" key="4">
    <source>
        <dbReference type="ARBA" id="ARBA00022679"/>
    </source>
</evidence>
<feature type="transmembrane region" description="Helical" evidence="8">
    <location>
        <begin position="319"/>
        <end position="338"/>
    </location>
</feature>
<keyword evidence="5 8" id="KW-0812">Transmembrane</keyword>
<feature type="transmembrane region" description="Helical" evidence="8">
    <location>
        <begin position="270"/>
        <end position="288"/>
    </location>
</feature>
<keyword evidence="7 8" id="KW-0472">Membrane</keyword>
<evidence type="ECO:0000259" key="9">
    <source>
        <dbReference type="Pfam" id="PF13231"/>
    </source>
</evidence>
<keyword evidence="4" id="KW-0808">Transferase</keyword>
<feature type="domain" description="Glycosyltransferase RgtA/B/C/D-like" evidence="9">
    <location>
        <begin position="63"/>
        <end position="216"/>
    </location>
</feature>
<protein>
    <recommendedName>
        <fullName evidence="9">Glycosyltransferase RgtA/B/C/D-like domain-containing protein</fullName>
    </recommendedName>
</protein>
<evidence type="ECO:0000256" key="6">
    <source>
        <dbReference type="ARBA" id="ARBA00022989"/>
    </source>
</evidence>
<accession>A0A1F5KKF4</accession>
<feature type="transmembrane region" description="Helical" evidence="8">
    <location>
        <begin position="295"/>
        <end position="313"/>
    </location>
</feature>
<dbReference type="EMBL" id="MFDD01000002">
    <property type="protein sequence ID" value="OGE41354.1"/>
    <property type="molecule type" value="Genomic_DNA"/>
</dbReference>
<feature type="transmembrane region" description="Helical" evidence="8">
    <location>
        <begin position="90"/>
        <end position="108"/>
    </location>
</feature>
<feature type="transmembrane region" description="Helical" evidence="8">
    <location>
        <begin position="203"/>
        <end position="224"/>
    </location>
</feature>
<keyword evidence="2" id="KW-1003">Cell membrane</keyword>
<evidence type="ECO:0000313" key="11">
    <source>
        <dbReference type="Proteomes" id="UP000177328"/>
    </source>
</evidence>
<dbReference type="PANTHER" id="PTHR33908">
    <property type="entry name" value="MANNOSYLTRANSFERASE YKCB-RELATED"/>
    <property type="match status" value="1"/>
</dbReference>
<organism evidence="10 11">
    <name type="scientific">Candidatus Daviesbacteria bacterium RIFCSPHIGHO2_02_FULL_43_12</name>
    <dbReference type="NCBI Taxonomy" id="1797776"/>
    <lineage>
        <taxon>Bacteria</taxon>
        <taxon>Candidatus Daviesiibacteriota</taxon>
    </lineage>
</organism>
<dbReference type="Proteomes" id="UP000177328">
    <property type="component" value="Unassembled WGS sequence"/>
</dbReference>
<feature type="transmembrane region" description="Helical" evidence="8">
    <location>
        <begin position="350"/>
        <end position="372"/>
    </location>
</feature>
<reference evidence="10 11" key="1">
    <citation type="journal article" date="2016" name="Nat. Commun.">
        <title>Thousands of microbial genomes shed light on interconnected biogeochemical processes in an aquifer system.</title>
        <authorList>
            <person name="Anantharaman K."/>
            <person name="Brown C.T."/>
            <person name="Hug L.A."/>
            <person name="Sharon I."/>
            <person name="Castelle C.J."/>
            <person name="Probst A.J."/>
            <person name="Thomas B.C."/>
            <person name="Singh A."/>
            <person name="Wilkins M.J."/>
            <person name="Karaoz U."/>
            <person name="Brodie E.L."/>
            <person name="Williams K.H."/>
            <person name="Hubbard S.S."/>
            <person name="Banfield J.F."/>
        </authorList>
    </citation>
    <scope>NUCLEOTIDE SEQUENCE [LARGE SCALE GENOMIC DNA]</scope>
</reference>
<evidence type="ECO:0000256" key="8">
    <source>
        <dbReference type="SAM" id="Phobius"/>
    </source>
</evidence>
<comment type="caution">
    <text evidence="10">The sequence shown here is derived from an EMBL/GenBank/DDBJ whole genome shotgun (WGS) entry which is preliminary data.</text>
</comment>
<keyword evidence="6 8" id="KW-1133">Transmembrane helix</keyword>
<feature type="transmembrane region" description="Helical" evidence="8">
    <location>
        <begin position="137"/>
        <end position="155"/>
    </location>
</feature>
<dbReference type="GO" id="GO:0005886">
    <property type="term" value="C:plasma membrane"/>
    <property type="evidence" value="ECO:0007669"/>
    <property type="project" value="UniProtKB-SubCell"/>
</dbReference>
<dbReference type="GO" id="GO:0016763">
    <property type="term" value="F:pentosyltransferase activity"/>
    <property type="evidence" value="ECO:0007669"/>
    <property type="project" value="TreeGrafter"/>
</dbReference>